<organism evidence="2 3">
    <name type="scientific">Eumeta variegata</name>
    <name type="common">Bagworm moth</name>
    <name type="synonym">Eumeta japonica</name>
    <dbReference type="NCBI Taxonomy" id="151549"/>
    <lineage>
        <taxon>Eukaryota</taxon>
        <taxon>Metazoa</taxon>
        <taxon>Ecdysozoa</taxon>
        <taxon>Arthropoda</taxon>
        <taxon>Hexapoda</taxon>
        <taxon>Insecta</taxon>
        <taxon>Pterygota</taxon>
        <taxon>Neoptera</taxon>
        <taxon>Endopterygota</taxon>
        <taxon>Lepidoptera</taxon>
        <taxon>Glossata</taxon>
        <taxon>Ditrysia</taxon>
        <taxon>Tineoidea</taxon>
        <taxon>Psychidae</taxon>
        <taxon>Oiketicinae</taxon>
        <taxon>Eumeta</taxon>
    </lineage>
</organism>
<gene>
    <name evidence="2" type="ORF">EVAR_10012_1</name>
</gene>
<protein>
    <submittedName>
        <fullName evidence="2">Uncharacterized protein</fullName>
    </submittedName>
</protein>
<feature type="compositionally biased region" description="Basic and acidic residues" evidence="1">
    <location>
        <begin position="1"/>
        <end position="22"/>
    </location>
</feature>
<accession>A0A4C1TR11</accession>
<evidence type="ECO:0000313" key="2">
    <source>
        <dbReference type="EMBL" id="GBP16432.1"/>
    </source>
</evidence>
<name>A0A4C1TR11_EUMVA</name>
<dbReference type="AlphaFoldDB" id="A0A4C1TR11"/>
<feature type="region of interest" description="Disordered" evidence="1">
    <location>
        <begin position="1"/>
        <end position="56"/>
    </location>
</feature>
<proteinExistence type="predicted"/>
<sequence>MRCRSFRKDNDRRDRVNRRGTEDSEPPELSLTRRKPTAEAASSQENEHGEPPEYRWSPMPIDICDLKGVTSALLASWVEMEYLTGEGVDWSRRKGTNTEGSGLVVEGCGVMK</sequence>
<keyword evidence="3" id="KW-1185">Reference proteome</keyword>
<evidence type="ECO:0000256" key="1">
    <source>
        <dbReference type="SAM" id="MobiDB-lite"/>
    </source>
</evidence>
<reference evidence="2 3" key="1">
    <citation type="journal article" date="2019" name="Commun. Biol.">
        <title>The bagworm genome reveals a unique fibroin gene that provides high tensile strength.</title>
        <authorList>
            <person name="Kono N."/>
            <person name="Nakamura H."/>
            <person name="Ohtoshi R."/>
            <person name="Tomita M."/>
            <person name="Numata K."/>
            <person name="Arakawa K."/>
        </authorList>
    </citation>
    <scope>NUCLEOTIDE SEQUENCE [LARGE SCALE GENOMIC DNA]</scope>
</reference>
<dbReference type="Proteomes" id="UP000299102">
    <property type="component" value="Unassembled WGS sequence"/>
</dbReference>
<comment type="caution">
    <text evidence="2">The sequence shown here is derived from an EMBL/GenBank/DDBJ whole genome shotgun (WGS) entry which is preliminary data.</text>
</comment>
<dbReference type="EMBL" id="BGZK01000079">
    <property type="protein sequence ID" value="GBP16432.1"/>
    <property type="molecule type" value="Genomic_DNA"/>
</dbReference>
<evidence type="ECO:0000313" key="3">
    <source>
        <dbReference type="Proteomes" id="UP000299102"/>
    </source>
</evidence>